<sequence>MSNKSQYVLLNYDELNEKGLSKLVKEISKSGYKIAKVVPAGNGRKKDGIMTRTFSLVGNDEQTMEIQVNDTGDISGIKLNGKIVPFKPVKTLAALGQSIAGLFNRGATSFQKTLARKLARAAKNIDDDNKKRQGVKSNAQKLAEAKQARDSIQEDIAQAKEKLTQVQGNSDKTTQEIGNVKAALAQEQAQTRSLKEEIARLEDEA</sequence>
<dbReference type="EMBL" id="AAHTYN010000075">
    <property type="protein sequence ID" value="ECA3155311.1"/>
    <property type="molecule type" value="Genomic_DNA"/>
</dbReference>
<feature type="region of interest" description="Disordered" evidence="1">
    <location>
        <begin position="129"/>
        <end position="150"/>
    </location>
</feature>
<organism evidence="3">
    <name type="scientific">Salmonella derby</name>
    <dbReference type="NCBI Taxonomy" id="28144"/>
    <lineage>
        <taxon>Bacteria</taxon>
        <taxon>Pseudomonadati</taxon>
        <taxon>Pseudomonadota</taxon>
        <taxon>Gammaproteobacteria</taxon>
        <taxon>Enterobacterales</taxon>
        <taxon>Enterobacteriaceae</taxon>
        <taxon>Salmonella</taxon>
    </lineage>
</organism>
<name>A0A3W0B010_SALDE</name>
<evidence type="ECO:0000256" key="1">
    <source>
        <dbReference type="SAM" id="MobiDB-lite"/>
    </source>
</evidence>
<protein>
    <recommendedName>
        <fullName evidence="2">Defence against restriction A N-terminal domain-containing protein</fullName>
    </recommendedName>
</protein>
<feature type="compositionally biased region" description="Basic and acidic residues" evidence="1">
    <location>
        <begin position="193"/>
        <end position="205"/>
    </location>
</feature>
<dbReference type="Pfam" id="PF18788">
    <property type="entry name" value="DarA_N"/>
    <property type="match status" value="1"/>
</dbReference>
<gene>
    <name evidence="3" type="ORF">EJW65_24995</name>
</gene>
<evidence type="ECO:0000313" key="3">
    <source>
        <dbReference type="EMBL" id="ECA3155311.1"/>
    </source>
</evidence>
<accession>A0A3W0B010</accession>
<reference evidence="3" key="1">
    <citation type="submission" date="2018-12" db="EMBL/GenBank/DDBJ databases">
        <authorList>
            <consortium name="NARMS: The National Antimicrobial Resistance Monitoring System"/>
        </authorList>
    </citation>
    <scope>NUCLEOTIDE SEQUENCE</scope>
    <source>
        <strain evidence="3">FSIS11816337</strain>
    </source>
</reference>
<feature type="domain" description="Defence against restriction A N-terminal" evidence="2">
    <location>
        <begin position="11"/>
        <end position="106"/>
    </location>
</feature>
<proteinExistence type="predicted"/>
<feature type="region of interest" description="Disordered" evidence="1">
    <location>
        <begin position="185"/>
        <end position="205"/>
    </location>
</feature>
<evidence type="ECO:0000259" key="2">
    <source>
        <dbReference type="Pfam" id="PF18788"/>
    </source>
</evidence>
<dbReference type="InterPro" id="IPR041140">
    <property type="entry name" value="DarA_N"/>
</dbReference>
<dbReference type="RefSeq" id="WP_052896578.1">
    <property type="nucleotide sequence ID" value="NZ_LHKI01000013.1"/>
</dbReference>
<dbReference type="AlphaFoldDB" id="A0A3W0B010"/>
<comment type="caution">
    <text evidence="3">The sequence shown here is derived from an EMBL/GenBank/DDBJ whole genome shotgun (WGS) entry which is preliminary data.</text>
</comment>